<reference evidence="2" key="1">
    <citation type="submission" date="2016-11" db="EMBL/GenBank/DDBJ databases">
        <authorList>
            <person name="Varghese N."/>
            <person name="Submissions S."/>
        </authorList>
    </citation>
    <scope>NUCLEOTIDE SEQUENCE [LARGE SCALE GENOMIC DNA]</scope>
    <source>
        <strain evidence="2">DSM 18016</strain>
    </source>
</reference>
<accession>A0A1M6SB43</accession>
<evidence type="ECO:0000313" key="1">
    <source>
        <dbReference type="EMBL" id="SHK41926.1"/>
    </source>
</evidence>
<protein>
    <submittedName>
        <fullName evidence="1">Uncharacterized protein</fullName>
    </submittedName>
</protein>
<dbReference type="AlphaFoldDB" id="A0A1M6SB43"/>
<dbReference type="OrthoDB" id="1271482at2"/>
<gene>
    <name evidence="1" type="ORF">SAMN05444371_2359</name>
</gene>
<dbReference type="EMBL" id="FRAM01000002">
    <property type="protein sequence ID" value="SHK41926.1"/>
    <property type="molecule type" value="Genomic_DNA"/>
</dbReference>
<dbReference type="STRING" id="216903.SAMN05444371_2359"/>
<sequence length="259" mass="30885">MIFCEDLLKNLEICVVSKGGQSDNLIKWYDSIGNANLHEREEYQKKTELLLLNTLFQHYPEMEIENLTGESPDFIINYKGKRIGVEVSEIINHFELKKKESYINHIFRTVENLLSEYKSLYGIYHLSIDYFQDEFYLQPEQLIQQISSALTNNKKTKFVKHIRRTPHRKGVLLFLEYQLSLFDELHSDKILEVIEKKNTKYHLYNNKAKECWLVLVSNMHNIASRYSYIHQKEELKKVKSPFTKILHLENLYSQMMVIK</sequence>
<dbReference type="Proteomes" id="UP000184498">
    <property type="component" value="Unassembled WGS sequence"/>
</dbReference>
<evidence type="ECO:0000313" key="2">
    <source>
        <dbReference type="Proteomes" id="UP000184498"/>
    </source>
</evidence>
<keyword evidence="2" id="KW-1185">Reference proteome</keyword>
<organism evidence="1 2">
    <name type="scientific">Epilithonimonas mollis</name>
    <dbReference type="NCBI Taxonomy" id="216903"/>
    <lineage>
        <taxon>Bacteria</taxon>
        <taxon>Pseudomonadati</taxon>
        <taxon>Bacteroidota</taxon>
        <taxon>Flavobacteriia</taxon>
        <taxon>Flavobacteriales</taxon>
        <taxon>Weeksellaceae</taxon>
        <taxon>Chryseobacterium group</taxon>
        <taxon>Epilithonimonas</taxon>
    </lineage>
</organism>
<dbReference type="RefSeq" id="WP_072998086.1">
    <property type="nucleotide sequence ID" value="NZ_FRAM01000002.1"/>
</dbReference>
<name>A0A1M6SB43_9FLAO</name>
<proteinExistence type="predicted"/>